<dbReference type="PANTHER" id="PTHR11455">
    <property type="entry name" value="CRYPTOCHROME"/>
    <property type="match status" value="1"/>
</dbReference>
<evidence type="ECO:0000313" key="11">
    <source>
        <dbReference type="Proteomes" id="UP000509510"/>
    </source>
</evidence>
<dbReference type="GeneID" id="55997537"/>
<name>A0A7H8RAA2_TALRU</name>
<evidence type="ECO:0000256" key="1">
    <source>
        <dbReference type="ARBA" id="ARBA00001932"/>
    </source>
</evidence>
<evidence type="ECO:0000259" key="9">
    <source>
        <dbReference type="PROSITE" id="PS51645"/>
    </source>
</evidence>
<evidence type="ECO:0000256" key="3">
    <source>
        <dbReference type="ARBA" id="ARBA00022630"/>
    </source>
</evidence>
<dbReference type="PROSITE" id="PS00394">
    <property type="entry name" value="DNA_PHOTOLYASES_1_1"/>
    <property type="match status" value="1"/>
</dbReference>
<dbReference type="FunFam" id="1.10.579.10:FF:000003">
    <property type="entry name" value="Deoxyribodipyrimidine photo-lyase"/>
    <property type="match status" value="1"/>
</dbReference>
<dbReference type="GO" id="GO:0006139">
    <property type="term" value="P:nucleobase-containing compound metabolic process"/>
    <property type="evidence" value="ECO:0007669"/>
    <property type="project" value="UniProtKB-ARBA"/>
</dbReference>
<protein>
    <recommendedName>
        <fullName evidence="9">Photolyase/cryptochrome alpha/beta domain-containing protein</fullName>
    </recommendedName>
</protein>
<dbReference type="InterPro" id="IPR002081">
    <property type="entry name" value="Cryptochrome/DNA_photolyase_1"/>
</dbReference>
<keyword evidence="4 6" id="KW-0274">FAD</keyword>
<feature type="compositionally biased region" description="Polar residues" evidence="8">
    <location>
        <begin position="70"/>
        <end position="79"/>
    </location>
</feature>
<dbReference type="InterPro" id="IPR018394">
    <property type="entry name" value="DNA_photolyase_1_CS_C"/>
</dbReference>
<dbReference type="InterPro" id="IPR036134">
    <property type="entry name" value="Crypto/Photolyase_FAD-like_sf"/>
</dbReference>
<dbReference type="InterPro" id="IPR036155">
    <property type="entry name" value="Crypto/Photolyase_N_sf"/>
</dbReference>
<feature type="region of interest" description="Disordered" evidence="8">
    <location>
        <begin position="190"/>
        <end position="238"/>
    </location>
</feature>
<accession>A0A7H8RAA2</accession>
<dbReference type="Gene3D" id="1.25.40.80">
    <property type="match status" value="1"/>
</dbReference>
<evidence type="ECO:0000256" key="7">
    <source>
        <dbReference type="PIRSR" id="PIRSR602081-2"/>
    </source>
</evidence>
<evidence type="ECO:0000256" key="8">
    <source>
        <dbReference type="SAM" id="MobiDB-lite"/>
    </source>
</evidence>
<dbReference type="PROSITE" id="PS00691">
    <property type="entry name" value="DNA_PHOTOLYASES_1_2"/>
    <property type="match status" value="1"/>
</dbReference>
<dbReference type="OrthoDB" id="435881at2759"/>
<feature type="site" description="Electron transfer via tryptophanyl radical" evidence="7">
    <location>
        <position position="677"/>
    </location>
</feature>
<dbReference type="PANTHER" id="PTHR11455:SF18">
    <property type="entry name" value="SI:CH1073-390K14.1"/>
    <property type="match status" value="1"/>
</dbReference>
<feature type="binding site" evidence="6">
    <location>
        <begin position="550"/>
        <end position="554"/>
    </location>
    <ligand>
        <name>FAD</name>
        <dbReference type="ChEBI" id="CHEBI:57692"/>
    </ligand>
</feature>
<proteinExistence type="inferred from homology"/>
<feature type="binding site" evidence="6">
    <location>
        <begin position="690"/>
        <end position="692"/>
    </location>
    <ligand>
        <name>FAD</name>
        <dbReference type="ChEBI" id="CHEBI:57692"/>
    </ligand>
</feature>
<keyword evidence="5" id="KW-0157">Chromophore</keyword>
<dbReference type="PROSITE" id="PS51645">
    <property type="entry name" value="PHR_CRY_ALPHA_BETA"/>
    <property type="match status" value="1"/>
</dbReference>
<dbReference type="GO" id="GO:0005737">
    <property type="term" value="C:cytoplasm"/>
    <property type="evidence" value="ECO:0007669"/>
    <property type="project" value="TreeGrafter"/>
</dbReference>
<evidence type="ECO:0000256" key="5">
    <source>
        <dbReference type="ARBA" id="ARBA00022991"/>
    </source>
</evidence>
<comment type="cofactor">
    <cofactor evidence="1">
        <name>(6R)-5,10-methylene-5,6,7,8-tetrahydrofolate</name>
        <dbReference type="ChEBI" id="CHEBI:15636"/>
    </cofactor>
</comment>
<feature type="compositionally biased region" description="Polar residues" evidence="8">
    <location>
        <begin position="29"/>
        <end position="39"/>
    </location>
</feature>
<feature type="region of interest" description="Disordered" evidence="8">
    <location>
        <begin position="110"/>
        <end position="141"/>
    </location>
</feature>
<dbReference type="Gene3D" id="3.40.50.620">
    <property type="entry name" value="HUPs"/>
    <property type="match status" value="1"/>
</dbReference>
<dbReference type="GO" id="GO:0043153">
    <property type="term" value="P:entrainment of circadian clock by photoperiod"/>
    <property type="evidence" value="ECO:0007669"/>
    <property type="project" value="TreeGrafter"/>
</dbReference>
<feature type="site" description="Electron transfer via tryptophanyl radical" evidence="7">
    <location>
        <position position="700"/>
    </location>
</feature>
<comment type="cofactor">
    <cofactor evidence="6">
        <name>FAD</name>
        <dbReference type="ChEBI" id="CHEBI:57692"/>
    </cofactor>
    <text evidence="6">Binds 1 FAD per subunit.</text>
</comment>
<keyword evidence="3 6" id="KW-0285">Flavoprotein</keyword>
<feature type="region of interest" description="Disordered" evidence="8">
    <location>
        <begin position="1"/>
        <end position="81"/>
    </location>
</feature>
<dbReference type="AlphaFoldDB" id="A0A7H8RAA2"/>
<dbReference type="InterPro" id="IPR005101">
    <property type="entry name" value="Cryptochr/Photolyase_FAD-bd"/>
</dbReference>
<reference evidence="11" key="1">
    <citation type="submission" date="2020-06" db="EMBL/GenBank/DDBJ databases">
        <title>A chromosome-scale genome assembly of Talaromyces rugulosus W13939.</title>
        <authorList>
            <person name="Wang B."/>
            <person name="Guo L."/>
            <person name="Ye K."/>
            <person name="Wang L."/>
        </authorList>
    </citation>
    <scope>NUCLEOTIDE SEQUENCE [LARGE SCALE GENOMIC DNA]</scope>
    <source>
        <strain evidence="11">W13939</strain>
    </source>
</reference>
<gene>
    <name evidence="10" type="ORF">TRUGW13939_10056</name>
</gene>
<dbReference type="GO" id="GO:0003904">
    <property type="term" value="F:deoxyribodipyrimidine photo-lyase activity"/>
    <property type="evidence" value="ECO:0007669"/>
    <property type="project" value="TreeGrafter"/>
</dbReference>
<feature type="binding site" evidence="6">
    <location>
        <begin position="592"/>
        <end position="599"/>
    </location>
    <ligand>
        <name>FAD</name>
        <dbReference type="ChEBI" id="CHEBI:57692"/>
    </ligand>
</feature>
<keyword evidence="11" id="KW-1185">Reference proteome</keyword>
<dbReference type="RefSeq" id="XP_035349062.1">
    <property type="nucleotide sequence ID" value="XM_035493169.1"/>
</dbReference>
<dbReference type="GO" id="GO:0071949">
    <property type="term" value="F:FAD binding"/>
    <property type="evidence" value="ECO:0007669"/>
    <property type="project" value="TreeGrafter"/>
</dbReference>
<feature type="binding site" evidence="6">
    <location>
        <position position="589"/>
    </location>
    <ligand>
        <name>FAD</name>
        <dbReference type="ChEBI" id="CHEBI:57692"/>
    </ligand>
</feature>
<dbReference type="GO" id="GO:0006950">
    <property type="term" value="P:response to stress"/>
    <property type="evidence" value="ECO:0007669"/>
    <property type="project" value="UniProtKB-ARBA"/>
</dbReference>
<feature type="compositionally biased region" description="Polar residues" evidence="8">
    <location>
        <begin position="207"/>
        <end position="234"/>
    </location>
</feature>
<dbReference type="Gene3D" id="1.10.579.10">
    <property type="entry name" value="DNA Cyclobutane Dipyrimidine Photolyase, subunit A, domain 3"/>
    <property type="match status" value="1"/>
</dbReference>
<dbReference type="GO" id="GO:0032922">
    <property type="term" value="P:circadian regulation of gene expression"/>
    <property type="evidence" value="ECO:0007669"/>
    <property type="project" value="TreeGrafter"/>
</dbReference>
<dbReference type="Pfam" id="PF00875">
    <property type="entry name" value="DNA_photolyase"/>
    <property type="match status" value="1"/>
</dbReference>
<evidence type="ECO:0000313" key="10">
    <source>
        <dbReference type="EMBL" id="QKX62888.1"/>
    </source>
</evidence>
<dbReference type="PRINTS" id="PR00147">
    <property type="entry name" value="DNAPHOTLYASE"/>
</dbReference>
<dbReference type="InterPro" id="IPR014729">
    <property type="entry name" value="Rossmann-like_a/b/a_fold"/>
</dbReference>
<dbReference type="GO" id="GO:0003677">
    <property type="term" value="F:DNA binding"/>
    <property type="evidence" value="ECO:0007669"/>
    <property type="project" value="TreeGrafter"/>
</dbReference>
<organism evidence="10 11">
    <name type="scientific">Talaromyces rugulosus</name>
    <name type="common">Penicillium rugulosum</name>
    <dbReference type="NCBI Taxonomy" id="121627"/>
    <lineage>
        <taxon>Eukaryota</taxon>
        <taxon>Fungi</taxon>
        <taxon>Dikarya</taxon>
        <taxon>Ascomycota</taxon>
        <taxon>Pezizomycotina</taxon>
        <taxon>Eurotiomycetes</taxon>
        <taxon>Eurotiomycetidae</taxon>
        <taxon>Eurotiales</taxon>
        <taxon>Trichocomaceae</taxon>
        <taxon>Talaromyces</taxon>
        <taxon>Talaromyces sect. Islandici</taxon>
    </lineage>
</organism>
<feature type="binding site" evidence="6">
    <location>
        <position position="538"/>
    </location>
    <ligand>
        <name>FAD</name>
        <dbReference type="ChEBI" id="CHEBI:57692"/>
    </ligand>
</feature>
<dbReference type="Pfam" id="PF03441">
    <property type="entry name" value="FAD_binding_7"/>
    <property type="match status" value="1"/>
</dbReference>
<dbReference type="EMBL" id="CP055902">
    <property type="protein sequence ID" value="QKX62888.1"/>
    <property type="molecule type" value="Genomic_DNA"/>
</dbReference>
<evidence type="ECO:0000256" key="4">
    <source>
        <dbReference type="ARBA" id="ARBA00022827"/>
    </source>
</evidence>
<dbReference type="SUPFAM" id="SSF48173">
    <property type="entry name" value="Cryptochrome/photolyase FAD-binding domain"/>
    <property type="match status" value="1"/>
</dbReference>
<comment type="similarity">
    <text evidence="2">Belongs to the DNA photolyase class-1 family.</text>
</comment>
<evidence type="ECO:0000256" key="6">
    <source>
        <dbReference type="PIRSR" id="PIRSR602081-1"/>
    </source>
</evidence>
<dbReference type="SUPFAM" id="SSF52425">
    <property type="entry name" value="Cryptochrome/photolyase, N-terminal domain"/>
    <property type="match status" value="1"/>
</dbReference>
<feature type="site" description="Electron transfer via tryptophanyl radical" evidence="7">
    <location>
        <position position="624"/>
    </location>
</feature>
<sequence>MSFQTPASVPPKRNLLVPHKRSLLPVNSLHKQTTLNPSATPAEIQFRRPVFSSVGEDAEKKRQEDDAQEQDQTGISQRTGGEEVVRIEFDSSQAPQPFLEPDVLERIRERQRQREKEALQNTASRGTTDAPGAGLDTEREIRRRAVQTEYGRMAVRGRMAVGMIIQLRHLYRLQLPLTRFPLIVAYSTKTASKMPPRKRKSPDSSHTEASSSAKRTNTSTSNGQLQQQNSQENDINAPHHGAQQAEDFGIVLREFYPPEMSNARCEAYNNGTLPRPIEVLNRAYEETENARKAISPQNAVVHWFKTDLRLKDNRSLKVAYETAKQNDIPLICLYILSPQDLTAHLRSPARVDFVLRNLEGLKKGLAELDIPLYMETQEVRRNVPGRVVELCEQWGASNLFANIEYEVDELRREAKLVKLCCDKGISFEAVHDTCVVTPGALESQQGRQYAVYTPWYRSWMTYLHGHPKNLDVVDAPGQNAGKARTHFKDLFDSEIPDAPENKRLGEEEKQRFSKLYPAGEDEAMSRLDSFLETKATDYGKMRSMVSGQHTSILSPYFAAGVLSARVAVAKAKDANGGYLDGKNAGLASWISEVAWRDFYRHVLVHWPFICMNKCFKPEYTNVEWEYDTDLFNLWTQGKTGFPIVDAAMRQIKHDAWIHNRNRMIVSSFLSKDLMLDWRRGERYFMEQLIDGDFASNHGGWGFGSSTGVDPQPYFRVFNPLLQSEKFDPDGEFIRQWVPELREIKDRKAIHDPYGRGAGAVAQKAGYPKPIVNHAESRDRALKRYKEGIARDKP</sequence>
<feature type="domain" description="Photolyase/cryptochrome alpha/beta" evidence="9">
    <location>
        <begin position="298"/>
        <end position="435"/>
    </location>
</feature>
<evidence type="ECO:0000256" key="2">
    <source>
        <dbReference type="ARBA" id="ARBA00005862"/>
    </source>
</evidence>
<dbReference type="KEGG" id="trg:TRUGW13939_10056"/>
<dbReference type="GO" id="GO:0005634">
    <property type="term" value="C:nucleus"/>
    <property type="evidence" value="ECO:0007669"/>
    <property type="project" value="TreeGrafter"/>
</dbReference>
<dbReference type="Proteomes" id="UP000509510">
    <property type="component" value="Chromosome V"/>
</dbReference>
<dbReference type="InterPro" id="IPR006050">
    <property type="entry name" value="DNA_photolyase_N"/>
</dbReference>